<proteinExistence type="predicted"/>
<keyword evidence="1" id="KW-0812">Transmembrane</keyword>
<gene>
    <name evidence="3" type="ORF">AQPE_4171</name>
</gene>
<dbReference type="AlphaFoldDB" id="A0A5K7SEH5"/>
<feature type="domain" description="Rhodanese" evidence="2">
    <location>
        <begin position="76"/>
        <end position="140"/>
    </location>
</feature>
<dbReference type="EMBL" id="AP018694">
    <property type="protein sequence ID" value="BBE19980.1"/>
    <property type="molecule type" value="Genomic_DNA"/>
</dbReference>
<dbReference type="RefSeq" id="WP_318348182.1">
    <property type="nucleotide sequence ID" value="NZ_AP018694.1"/>
</dbReference>
<evidence type="ECO:0000313" key="4">
    <source>
        <dbReference type="Proteomes" id="UP001193389"/>
    </source>
</evidence>
<keyword evidence="1" id="KW-0472">Membrane</keyword>
<protein>
    <recommendedName>
        <fullName evidence="2">Rhodanese domain-containing protein</fullName>
    </recommendedName>
</protein>
<evidence type="ECO:0000313" key="3">
    <source>
        <dbReference type="EMBL" id="BBE19980.1"/>
    </source>
</evidence>
<evidence type="ECO:0000256" key="1">
    <source>
        <dbReference type="SAM" id="Phobius"/>
    </source>
</evidence>
<organism evidence="3 4">
    <name type="scientific">Aquipluma nitroreducens</name>
    <dbReference type="NCBI Taxonomy" id="2010828"/>
    <lineage>
        <taxon>Bacteria</taxon>
        <taxon>Pseudomonadati</taxon>
        <taxon>Bacteroidota</taxon>
        <taxon>Bacteroidia</taxon>
        <taxon>Marinilabiliales</taxon>
        <taxon>Prolixibacteraceae</taxon>
        <taxon>Aquipluma</taxon>
    </lineage>
</organism>
<reference evidence="3" key="1">
    <citation type="journal article" date="2020" name="Int. J. Syst. Evol. Microbiol.">
        <title>Aquipluma nitroreducens gen. nov. sp. nov., a novel facultatively anaerobic bacterium isolated from a freshwater lake.</title>
        <authorList>
            <person name="Watanabe M."/>
            <person name="Kojima H."/>
            <person name="Fukui M."/>
        </authorList>
    </citation>
    <scope>NUCLEOTIDE SEQUENCE</scope>
    <source>
        <strain evidence="3">MeG22</strain>
    </source>
</reference>
<dbReference type="InterPro" id="IPR001763">
    <property type="entry name" value="Rhodanese-like_dom"/>
</dbReference>
<dbReference type="Gene3D" id="3.40.250.10">
    <property type="entry name" value="Rhodanese-like domain"/>
    <property type="match status" value="1"/>
</dbReference>
<sequence>MQQLKNLKFVILIIVVILILVIIRNSDQNLFKQDIKSAIEATKNNNNLLSPDQLHELKESWMVVNIGTSDLPDSIHVEHSIKIPFENLLDQTNRKILEGVDGNLILYSGDVATASKAWVILNQMGFKNVFILNSGGNPEELKYKFQPDTTARLEQDSI</sequence>
<keyword evidence="4" id="KW-1185">Reference proteome</keyword>
<dbReference type="Proteomes" id="UP001193389">
    <property type="component" value="Chromosome"/>
</dbReference>
<name>A0A5K7SEH5_9BACT</name>
<evidence type="ECO:0000259" key="2">
    <source>
        <dbReference type="PROSITE" id="PS50206"/>
    </source>
</evidence>
<dbReference type="KEGG" id="anf:AQPE_4171"/>
<feature type="transmembrane region" description="Helical" evidence="1">
    <location>
        <begin position="6"/>
        <end position="23"/>
    </location>
</feature>
<dbReference type="PROSITE" id="PS50206">
    <property type="entry name" value="RHODANESE_3"/>
    <property type="match status" value="1"/>
</dbReference>
<dbReference type="CDD" id="cd00158">
    <property type="entry name" value="RHOD"/>
    <property type="match status" value="1"/>
</dbReference>
<dbReference type="InterPro" id="IPR036873">
    <property type="entry name" value="Rhodanese-like_dom_sf"/>
</dbReference>
<keyword evidence="1" id="KW-1133">Transmembrane helix</keyword>
<accession>A0A5K7SEH5</accession>
<dbReference type="SUPFAM" id="SSF52821">
    <property type="entry name" value="Rhodanese/Cell cycle control phosphatase"/>
    <property type="match status" value="1"/>
</dbReference>